<dbReference type="InterPro" id="IPR032436">
    <property type="entry name" value="URB1_C"/>
</dbReference>
<dbReference type="Proteomes" id="UP000242254">
    <property type="component" value="Unassembled WGS sequence"/>
</dbReference>
<evidence type="ECO:0000313" key="5">
    <source>
        <dbReference type="Proteomes" id="UP000242254"/>
    </source>
</evidence>
<gene>
    <name evidence="4" type="ORF">RHIMIDRAFT_315916</name>
</gene>
<dbReference type="RefSeq" id="XP_023462308.1">
    <property type="nucleotide sequence ID" value="XM_023615031.1"/>
</dbReference>
<evidence type="ECO:0008006" key="6">
    <source>
        <dbReference type="Google" id="ProtNLM"/>
    </source>
</evidence>
<feature type="domain" description="URB1 central HEAT repeat" evidence="3">
    <location>
        <begin position="625"/>
        <end position="758"/>
    </location>
</feature>
<feature type="domain" description="URB1 N-terminal" evidence="1">
    <location>
        <begin position="93"/>
        <end position="413"/>
    </location>
</feature>
<evidence type="ECO:0000313" key="4">
    <source>
        <dbReference type="EMBL" id="PHZ08600.1"/>
    </source>
</evidence>
<dbReference type="PANTHER" id="PTHR13500">
    <property type="entry name" value="NUCLEOLAR PRERIBOSOMAL-ASSOCIATED PROTEIN 1"/>
    <property type="match status" value="1"/>
</dbReference>
<protein>
    <recommendedName>
        <fullName evidence="6">Nucleolar pre-ribosomal-associated protein 1 C-terminal domain-containing protein</fullName>
    </recommendedName>
</protein>
<dbReference type="InterPro" id="IPR039844">
    <property type="entry name" value="URB1"/>
</dbReference>
<dbReference type="GO" id="GO:0000466">
    <property type="term" value="P:maturation of 5.8S rRNA from tricistronic rRNA transcript (SSU-rRNA, 5.8S rRNA, LSU-rRNA)"/>
    <property type="evidence" value="ECO:0007669"/>
    <property type="project" value="TreeGrafter"/>
</dbReference>
<organism evidence="4 5">
    <name type="scientific">Rhizopus microsporus ATCC 52813</name>
    <dbReference type="NCBI Taxonomy" id="1340429"/>
    <lineage>
        <taxon>Eukaryota</taxon>
        <taxon>Fungi</taxon>
        <taxon>Fungi incertae sedis</taxon>
        <taxon>Mucoromycota</taxon>
        <taxon>Mucoromycotina</taxon>
        <taxon>Mucoromycetes</taxon>
        <taxon>Mucorales</taxon>
        <taxon>Mucorineae</taxon>
        <taxon>Rhizopodaceae</taxon>
        <taxon>Rhizopus</taxon>
    </lineage>
</organism>
<reference evidence="4 5" key="1">
    <citation type="journal article" date="2016" name="Proc. Natl. Acad. Sci. U.S.A.">
        <title>Lipid metabolic changes in an early divergent fungus govern the establishment of a mutualistic symbiosis with endobacteria.</title>
        <authorList>
            <person name="Lastovetsky O.A."/>
            <person name="Gaspar M.L."/>
            <person name="Mondo S.J."/>
            <person name="LaButti K.M."/>
            <person name="Sandor L."/>
            <person name="Grigoriev I.V."/>
            <person name="Henry S.A."/>
            <person name="Pawlowska T.E."/>
        </authorList>
    </citation>
    <scope>NUCLEOTIDE SEQUENCE [LARGE SCALE GENOMIC DNA]</scope>
    <source>
        <strain evidence="4 5">ATCC 52813</strain>
    </source>
</reference>
<dbReference type="EMBL" id="KZ303863">
    <property type="protein sequence ID" value="PHZ08600.1"/>
    <property type="molecule type" value="Genomic_DNA"/>
</dbReference>
<dbReference type="Pfam" id="PF26140">
    <property type="entry name" value="HEAT_URB1"/>
    <property type="match status" value="1"/>
</dbReference>
<dbReference type="GO" id="GO:0000463">
    <property type="term" value="P:maturation of LSU-rRNA from tricistronic rRNA transcript (SSU-rRNA, 5.8S rRNA, LSU-rRNA)"/>
    <property type="evidence" value="ECO:0007669"/>
    <property type="project" value="TreeGrafter"/>
</dbReference>
<accession>A0A2G4SIK4</accession>
<sequence length="1702" mass="194606">MLCLNLKGKNPVFWPVKILTLFFFTMSGLQLEDYYKTPKEVSDALKVKDLASLTKGLSKLRSQLSFAVKDRVDPTEKHTRPLVEYAQSCTDSHEINSLWDYQASSNIQDLECMLPDIVGLFIKLCTTPVIRSFGLQIIETILSRQMKYIYRGISSMRIPHCQSTFRLLTAMASFNPSTTRELFITFNFQAEGFLRASRYRQNRKNNNNPQKYLYDLRTNYIYFVLAFIQHGDAEIKKQVLSVKGLVSALFTQMYEDAYPLIELILNTTYEHIILDPAVPRSTKAFFFSSYILEKIAKLYTRNEPEPINSEETATPADIVHHFLISSCSVPDVGVCFRDTAWYPAIVSTEDDKPSRIHNRVLAKFILTLKPADDLRQQELLLKILNTCPELVQEYWKNTSLTFEPRISSKWLGNATVLQKVISLDVPSLSYGTTGMYAADPPTADTILDNILPNAFGRATSSKGLQHASPLVRYTTMVVLSASFQKYNKVKQAFQKVIHDLERLEDGSRSSEAWSKCLQRVHEGLRRRTPEIQTVINLYKQTFSQKNEGMDKAEQESQREFLYETALRVIRYYQEFLPETIMEANIDVSNFIPEDILSVKPGLLMQLLHLFLSMSTFNWTSRSSGSSSTHLTTLLTLYLQTPYQHIRELTGNLIYQTLSESFMFAHDPEEVQLWLNALPQNHSDQVAMSTCQSDVLQYLDNCIHRFSKTQYKYTDQLVSLVDSIHKEQPAYLPSEYKHPFSPLLLTLCENLKFIKTDKTHAVFYLTNLILHLFTKQTVPYYLQRVVLEITLDGSSNNMDPTKIDVWGIHQMMHNLKTCLGIEAAASKQIKSSSNNDSFRSLITEENVLQIPVAKKAFTDALEQLPVCALDGCLEDAARFCYESLNWRRFEPLVEYLCIRHPLAGSFFHYSVFHNDQIDDKYAIALLKQIPFTYNLYNTVVLKEYSNSLALNVSEYAIHTLKVSQIPNAITFIFLQLLIAVDAKDYDALRYLFNLLQHIIKRTESIEDYHVQTQLQQSIFKHPLLDSLRSELVTTLSSDDTSDLVRLAVAFIDMFAHGKHNAHMILASLIKVDMKANDDKRELLIALVRYIYTDSYNQDVMSSQALYMIADMWKSEKQVQLTTEMLSLLEAISAKQQDDPALIELLAVFCKPIVQHILEGKECSIPMILLQSACVSAALDVSGLIERRLDTLVLTNSVVDLIMIADSMLLEDRRTEFSMQVIEYIIRRLANGMSTWEGGGFFDKLTKFVKASPIEWSRIHLETVRDFILITLMDNISDACAIRFVETVVGLVYGDWTKLEPLETYLRRILDHHDYSKLTDPNLAYLATRQIPENDEQRRALIQLIHTLNRIQPDVLAKNHGLLDTLLTSYGATTSFTDKLLLDILMTCERHSRSSLLTKLTMWGPGTDKIRQAHMQAGTLLRTNAVSSDTLGLIDPTIMKYTFTHFSDATRNDCPPFPVIYDPYFFLPLFANIISSGIADCRKLIDCNGIGLILVGMSSTDDSIRQVCYQMMDQFYILLDHARFKEQGEVIFVLDLLRHSITDRSQTNVPRVPLCISVCVAHTLSILLHPGHLMFSHISKWILQRPTLDFDYVPLFSSLFMSSSANHKKERLWLLRMLSSSLGTFEDYKIFSRQRIFDVIASFYNSACADESSKKAIIEILEQAIKIPGVAASLLTHKGLLAWMYQTKIFGNPMLPHVTIKTLL</sequence>
<evidence type="ECO:0000259" key="2">
    <source>
        <dbReference type="Pfam" id="PF16201"/>
    </source>
</evidence>
<feature type="domain" description="URB1 C-terminal" evidence="2">
    <location>
        <begin position="1488"/>
        <end position="1681"/>
    </location>
</feature>
<proteinExistence type="predicted"/>
<dbReference type="GeneID" id="35446020"/>
<dbReference type="InterPro" id="IPR021714">
    <property type="entry name" value="URB1_N"/>
</dbReference>
<keyword evidence="5" id="KW-1185">Reference proteome</keyword>
<dbReference type="Pfam" id="PF16201">
    <property type="entry name" value="NopRA1"/>
    <property type="match status" value="1"/>
</dbReference>
<dbReference type="PANTHER" id="PTHR13500:SF0">
    <property type="entry name" value="NUCLEOLAR PRE-RIBOSOMAL-ASSOCIATED PROTEIN 1"/>
    <property type="match status" value="1"/>
</dbReference>
<dbReference type="STRING" id="1340429.A0A2G4SIK4"/>
<dbReference type="InterPro" id="IPR059018">
    <property type="entry name" value="HEAT_URB1"/>
</dbReference>
<dbReference type="GO" id="GO:0005730">
    <property type="term" value="C:nucleolus"/>
    <property type="evidence" value="ECO:0007669"/>
    <property type="project" value="TreeGrafter"/>
</dbReference>
<dbReference type="Pfam" id="PF11707">
    <property type="entry name" value="Npa1"/>
    <property type="match status" value="1"/>
</dbReference>
<evidence type="ECO:0000259" key="3">
    <source>
        <dbReference type="Pfam" id="PF26140"/>
    </source>
</evidence>
<name>A0A2G4SIK4_RHIZD</name>
<evidence type="ECO:0000259" key="1">
    <source>
        <dbReference type="Pfam" id="PF11707"/>
    </source>
</evidence>